<feature type="region of interest" description="Disordered" evidence="1">
    <location>
        <begin position="64"/>
        <end position="126"/>
    </location>
</feature>
<evidence type="ECO:0000313" key="3">
    <source>
        <dbReference type="Proteomes" id="UP001066276"/>
    </source>
</evidence>
<dbReference type="Proteomes" id="UP001066276">
    <property type="component" value="Chromosome 2_1"/>
</dbReference>
<protein>
    <submittedName>
        <fullName evidence="2">Uncharacterized protein</fullName>
    </submittedName>
</protein>
<proteinExistence type="predicted"/>
<feature type="compositionally biased region" description="Low complexity" evidence="1">
    <location>
        <begin position="68"/>
        <end position="86"/>
    </location>
</feature>
<evidence type="ECO:0000256" key="1">
    <source>
        <dbReference type="SAM" id="MobiDB-lite"/>
    </source>
</evidence>
<sequence length="126" mass="13161">MPMSLSPWGPSASQLTHISGALVWLHPIWGRSPGSAGTKCCHYLLQAVGGGIEEATSIGRCTGATRLGRQSGSDGSGAARSSRSQGPLYASQGPRRHRIRQLQKGKEAVLTSQGSDTTQLSKLSCS</sequence>
<reference evidence="2" key="1">
    <citation type="journal article" date="2022" name="bioRxiv">
        <title>Sequencing and chromosome-scale assembly of the giantPleurodeles waltlgenome.</title>
        <authorList>
            <person name="Brown T."/>
            <person name="Elewa A."/>
            <person name="Iarovenko S."/>
            <person name="Subramanian E."/>
            <person name="Araus A.J."/>
            <person name="Petzold A."/>
            <person name="Susuki M."/>
            <person name="Suzuki K.-i.T."/>
            <person name="Hayashi T."/>
            <person name="Toyoda A."/>
            <person name="Oliveira C."/>
            <person name="Osipova E."/>
            <person name="Leigh N.D."/>
            <person name="Simon A."/>
            <person name="Yun M.H."/>
        </authorList>
    </citation>
    <scope>NUCLEOTIDE SEQUENCE</scope>
    <source>
        <strain evidence="2">20211129_DDA</strain>
        <tissue evidence="2">Liver</tissue>
    </source>
</reference>
<feature type="compositionally biased region" description="Basic residues" evidence="1">
    <location>
        <begin position="94"/>
        <end position="103"/>
    </location>
</feature>
<dbReference type="AlphaFoldDB" id="A0AAV7VG32"/>
<dbReference type="EMBL" id="JANPWB010000003">
    <property type="protein sequence ID" value="KAJ1200263.1"/>
    <property type="molecule type" value="Genomic_DNA"/>
</dbReference>
<organism evidence="2 3">
    <name type="scientific">Pleurodeles waltl</name>
    <name type="common">Iberian ribbed newt</name>
    <dbReference type="NCBI Taxonomy" id="8319"/>
    <lineage>
        <taxon>Eukaryota</taxon>
        <taxon>Metazoa</taxon>
        <taxon>Chordata</taxon>
        <taxon>Craniata</taxon>
        <taxon>Vertebrata</taxon>
        <taxon>Euteleostomi</taxon>
        <taxon>Amphibia</taxon>
        <taxon>Batrachia</taxon>
        <taxon>Caudata</taxon>
        <taxon>Salamandroidea</taxon>
        <taxon>Salamandridae</taxon>
        <taxon>Pleurodelinae</taxon>
        <taxon>Pleurodeles</taxon>
    </lineage>
</organism>
<feature type="compositionally biased region" description="Polar residues" evidence="1">
    <location>
        <begin position="110"/>
        <end position="126"/>
    </location>
</feature>
<keyword evidence="3" id="KW-1185">Reference proteome</keyword>
<accession>A0AAV7VG32</accession>
<comment type="caution">
    <text evidence="2">The sequence shown here is derived from an EMBL/GenBank/DDBJ whole genome shotgun (WGS) entry which is preliminary data.</text>
</comment>
<name>A0AAV7VG32_PLEWA</name>
<evidence type="ECO:0000313" key="2">
    <source>
        <dbReference type="EMBL" id="KAJ1200263.1"/>
    </source>
</evidence>
<gene>
    <name evidence="2" type="ORF">NDU88_004089</name>
</gene>